<feature type="compositionally biased region" description="Acidic residues" evidence="1">
    <location>
        <begin position="167"/>
        <end position="190"/>
    </location>
</feature>
<accession>A0ABU6TCH5</accession>
<organism evidence="2 3">
    <name type="scientific">Stylosanthes scabra</name>
    <dbReference type="NCBI Taxonomy" id="79078"/>
    <lineage>
        <taxon>Eukaryota</taxon>
        <taxon>Viridiplantae</taxon>
        <taxon>Streptophyta</taxon>
        <taxon>Embryophyta</taxon>
        <taxon>Tracheophyta</taxon>
        <taxon>Spermatophyta</taxon>
        <taxon>Magnoliopsida</taxon>
        <taxon>eudicotyledons</taxon>
        <taxon>Gunneridae</taxon>
        <taxon>Pentapetalae</taxon>
        <taxon>rosids</taxon>
        <taxon>fabids</taxon>
        <taxon>Fabales</taxon>
        <taxon>Fabaceae</taxon>
        <taxon>Papilionoideae</taxon>
        <taxon>50 kb inversion clade</taxon>
        <taxon>dalbergioids sensu lato</taxon>
        <taxon>Dalbergieae</taxon>
        <taxon>Pterocarpus clade</taxon>
        <taxon>Stylosanthes</taxon>
    </lineage>
</organism>
<feature type="region of interest" description="Disordered" evidence="1">
    <location>
        <begin position="87"/>
        <end position="128"/>
    </location>
</feature>
<protein>
    <submittedName>
        <fullName evidence="2">Uncharacterized protein</fullName>
    </submittedName>
</protein>
<comment type="caution">
    <text evidence="2">The sequence shown here is derived from an EMBL/GenBank/DDBJ whole genome shotgun (WGS) entry which is preliminary data.</text>
</comment>
<evidence type="ECO:0000313" key="2">
    <source>
        <dbReference type="EMBL" id="MED6146424.1"/>
    </source>
</evidence>
<reference evidence="2 3" key="1">
    <citation type="journal article" date="2023" name="Plants (Basel)">
        <title>Bridging the Gap: Combining Genomics and Transcriptomics Approaches to Understand Stylosanthes scabra, an Orphan Legume from the Brazilian Caatinga.</title>
        <authorList>
            <person name="Ferreira-Neto J.R.C."/>
            <person name="da Silva M.D."/>
            <person name="Binneck E."/>
            <person name="de Melo N.F."/>
            <person name="da Silva R.H."/>
            <person name="de Melo A.L.T.M."/>
            <person name="Pandolfi V."/>
            <person name="Bustamante F.O."/>
            <person name="Brasileiro-Vidal A.C."/>
            <person name="Benko-Iseppon A.M."/>
        </authorList>
    </citation>
    <scope>NUCLEOTIDE SEQUENCE [LARGE SCALE GENOMIC DNA]</scope>
    <source>
        <tissue evidence="2">Leaves</tissue>
    </source>
</reference>
<evidence type="ECO:0000313" key="3">
    <source>
        <dbReference type="Proteomes" id="UP001341840"/>
    </source>
</evidence>
<feature type="region of interest" description="Disordered" evidence="1">
    <location>
        <begin position="144"/>
        <end position="260"/>
    </location>
</feature>
<proteinExistence type="predicted"/>
<gene>
    <name evidence="2" type="ORF">PIB30_034338</name>
</gene>
<dbReference type="Proteomes" id="UP001341840">
    <property type="component" value="Unassembled WGS sequence"/>
</dbReference>
<dbReference type="EMBL" id="JASCZI010090780">
    <property type="protein sequence ID" value="MED6146424.1"/>
    <property type="molecule type" value="Genomic_DNA"/>
</dbReference>
<name>A0ABU6TCH5_9FABA</name>
<evidence type="ECO:0000256" key="1">
    <source>
        <dbReference type="SAM" id="MobiDB-lite"/>
    </source>
</evidence>
<sequence>MWKTRQWHGRTPLVMRPDDLRLPNSSSLEPPRARTIFMARPHASCAHAMALARPRGELGHIWPKLPSCVARLHGRASARWMDRKRKSLVTKGKGKLAMPPTRKSPRLAGLPPSLPPTSPKSEIKGKKTTRISVTPLRKRFPQRIIARGGPSRPMPKKVEVIDLVREPEDEEEDLNYEEEEDPEESVEPEEAPSSWSLLSPFPATPELAPGEYEDPHNWNYDGDLDQWGTDVAGGEPNAAQDWDSAEEEEEDRSTSSTSTD</sequence>
<feature type="compositionally biased region" description="Basic and acidic residues" evidence="1">
    <location>
        <begin position="156"/>
        <end position="166"/>
    </location>
</feature>
<keyword evidence="3" id="KW-1185">Reference proteome</keyword>